<dbReference type="InterPro" id="IPR004305">
    <property type="entry name" value="Thiaminase-2/PQQC"/>
</dbReference>
<dbReference type="PANTHER" id="PTHR20858">
    <property type="entry name" value="PHOSPHOMETHYLPYRIMIDINE KINASE"/>
    <property type="match status" value="1"/>
</dbReference>
<dbReference type="RefSeq" id="WP_345153250.1">
    <property type="nucleotide sequence ID" value="NZ_BAABEO010000025.1"/>
</dbReference>
<dbReference type="InterPro" id="IPR013749">
    <property type="entry name" value="PM/HMP-P_kinase-1"/>
</dbReference>
<evidence type="ECO:0000313" key="8">
    <source>
        <dbReference type="EMBL" id="GAA3697131.1"/>
    </source>
</evidence>
<reference evidence="9" key="1">
    <citation type="journal article" date="2019" name="Int. J. Syst. Evol. Microbiol.">
        <title>The Global Catalogue of Microorganisms (GCM) 10K type strain sequencing project: providing services to taxonomists for standard genome sequencing and annotation.</title>
        <authorList>
            <consortium name="The Broad Institute Genomics Platform"/>
            <consortium name="The Broad Institute Genome Sequencing Center for Infectious Disease"/>
            <person name="Wu L."/>
            <person name="Ma J."/>
        </authorList>
    </citation>
    <scope>NUCLEOTIDE SEQUENCE [LARGE SCALE GENOMIC DNA]</scope>
    <source>
        <strain evidence="9">JCM 30742</strain>
    </source>
</reference>
<organism evidence="8 9">
    <name type="scientific">Arthrobacter ginkgonis</name>
    <dbReference type="NCBI Taxonomy" id="1630594"/>
    <lineage>
        <taxon>Bacteria</taxon>
        <taxon>Bacillati</taxon>
        <taxon>Actinomycetota</taxon>
        <taxon>Actinomycetes</taxon>
        <taxon>Micrococcales</taxon>
        <taxon>Micrococcaceae</taxon>
        <taxon>Arthrobacter</taxon>
    </lineage>
</organism>
<dbReference type="PANTHER" id="PTHR20858:SF17">
    <property type="entry name" value="HYDROXYMETHYLPYRIMIDINE_PHOSPHOMETHYLPYRIMIDINE KINASE THI20-RELATED"/>
    <property type="match status" value="1"/>
</dbReference>
<dbReference type="Pfam" id="PF03070">
    <property type="entry name" value="TENA_THI-4"/>
    <property type="match status" value="1"/>
</dbReference>
<comment type="function">
    <text evidence="3">Catalyzes the phosphorylation of hydroxymethylpyrimidine phosphate (HMP-P) to HMP-PP, and of HMP to HMP-P.</text>
</comment>
<evidence type="ECO:0000256" key="3">
    <source>
        <dbReference type="ARBA" id="ARBA00003848"/>
    </source>
</evidence>
<proteinExistence type="predicted"/>
<dbReference type="CDD" id="cd01169">
    <property type="entry name" value="HMPP_kinase"/>
    <property type="match status" value="1"/>
</dbReference>
<dbReference type="Pfam" id="PF08543">
    <property type="entry name" value="Phos_pyr_kin"/>
    <property type="match status" value="1"/>
</dbReference>
<dbReference type="InterPro" id="IPR016084">
    <property type="entry name" value="Haem_Oase-like_multi-hlx"/>
</dbReference>
<evidence type="ECO:0008006" key="10">
    <source>
        <dbReference type="Google" id="ProtNLM"/>
    </source>
</evidence>
<comment type="pathway">
    <text evidence="4">Cofactor biosynthesis; thiamine diphosphate biosynthesis; 4-amino-2-methyl-5-diphosphomethylpyrimidine from 5-amino-1-(5-phospho-D-ribosyl)imidazole: step 3/3.</text>
</comment>
<comment type="catalytic activity">
    <reaction evidence="2">
        <text>4-amino-2-methyl-5-(phosphooxymethyl)pyrimidine + ATP = 4-amino-2-methyl-5-(diphosphooxymethyl)pyrimidine + ADP</text>
        <dbReference type="Rhea" id="RHEA:19893"/>
        <dbReference type="ChEBI" id="CHEBI:30616"/>
        <dbReference type="ChEBI" id="CHEBI:57841"/>
        <dbReference type="ChEBI" id="CHEBI:58354"/>
        <dbReference type="ChEBI" id="CHEBI:456216"/>
        <dbReference type="EC" id="2.7.4.7"/>
    </reaction>
</comment>
<accession>A0ABP7CZ16</accession>
<gene>
    <name evidence="8" type="ORF">GCM10023081_37610</name>
</gene>
<dbReference type="SUPFAM" id="SSF53613">
    <property type="entry name" value="Ribokinase-like"/>
    <property type="match status" value="1"/>
</dbReference>
<dbReference type="InterPro" id="IPR004399">
    <property type="entry name" value="HMP/HMP-P_kinase_dom"/>
</dbReference>
<comment type="caution">
    <text evidence="8">The sequence shown here is derived from an EMBL/GenBank/DDBJ whole genome shotgun (WGS) entry which is preliminary data.</text>
</comment>
<keyword evidence="9" id="KW-1185">Reference proteome</keyword>
<dbReference type="InterPro" id="IPR029056">
    <property type="entry name" value="Ribokinase-like"/>
</dbReference>
<evidence type="ECO:0000259" key="7">
    <source>
        <dbReference type="Pfam" id="PF08543"/>
    </source>
</evidence>
<dbReference type="SUPFAM" id="SSF48613">
    <property type="entry name" value="Heme oxygenase-like"/>
    <property type="match status" value="1"/>
</dbReference>
<dbReference type="EMBL" id="BAABEO010000025">
    <property type="protein sequence ID" value="GAA3697131.1"/>
    <property type="molecule type" value="Genomic_DNA"/>
</dbReference>
<keyword evidence="5" id="KW-0784">Thiamine biosynthesis</keyword>
<feature type="domain" description="Pyridoxamine kinase/Phosphomethylpyrimidine kinase" evidence="7">
    <location>
        <begin position="30"/>
        <end position="290"/>
    </location>
</feature>
<dbReference type="NCBIfam" id="TIGR00097">
    <property type="entry name" value="HMP-P_kinase"/>
    <property type="match status" value="1"/>
</dbReference>
<dbReference type="Gene3D" id="1.20.910.10">
    <property type="entry name" value="Heme oxygenase-like"/>
    <property type="match status" value="1"/>
</dbReference>
<dbReference type="CDD" id="cd19365">
    <property type="entry name" value="TenA_C-like"/>
    <property type="match status" value="1"/>
</dbReference>
<evidence type="ECO:0000256" key="1">
    <source>
        <dbReference type="ARBA" id="ARBA00000151"/>
    </source>
</evidence>
<evidence type="ECO:0000256" key="2">
    <source>
        <dbReference type="ARBA" id="ARBA00000565"/>
    </source>
</evidence>
<evidence type="ECO:0000256" key="5">
    <source>
        <dbReference type="ARBA" id="ARBA00022977"/>
    </source>
</evidence>
<dbReference type="Gene3D" id="3.40.1190.20">
    <property type="match status" value="1"/>
</dbReference>
<feature type="domain" description="Thiaminase-2/PQQC" evidence="6">
    <location>
        <begin position="327"/>
        <end position="511"/>
    </location>
</feature>
<comment type="catalytic activity">
    <reaction evidence="1">
        <text>4-amino-5-hydroxymethyl-2-methylpyrimidine + ATP = 4-amino-2-methyl-5-(phosphooxymethyl)pyrimidine + ADP + H(+)</text>
        <dbReference type="Rhea" id="RHEA:23096"/>
        <dbReference type="ChEBI" id="CHEBI:15378"/>
        <dbReference type="ChEBI" id="CHEBI:16892"/>
        <dbReference type="ChEBI" id="CHEBI:30616"/>
        <dbReference type="ChEBI" id="CHEBI:58354"/>
        <dbReference type="ChEBI" id="CHEBI:456216"/>
        <dbReference type="EC" id="2.7.1.49"/>
    </reaction>
</comment>
<sequence>MSGLPGAGPQAPRVPNVPAVPNVLSIAGSDPSGGAGIQADLKSIAACGGYGMAAITALTAQNTRGVSGVHVPPAAFLTEQLEAVAADVRLDAVKIGMLANVEVVHAVGAWLEELRAGGAAAGTDDGARLPAVVLDPVLVATSGDRLSESGSVAALRQLLPLADLVTPNLAELAALRGRPVATGWAEALEQARELSAGYGVLVLAKGGHLAGKDCPDALVGPDGVLLEVPGVRVDTPNTHGTGCSLSSALATLFARTGDWARALVLAKAWLRGALEASGQLEVGGGHGPVHHFAALWSGGGVPREEASLGSWWDGIADLRASIDGLGFIRELRDGTLARADFEHYLAQDALYLQTYGRTLSQASALAPDLAAQRFWAESAHGCMVSELTLHQGRLELADGALPAVAPSATTTGYLNHLQAAAASGSYPVLAAALLPCFWLYQDIGTRLAAANRPDHPYADWLAMYSSLEFDEATRRAIGWVQAAADTARPAELEAMRTAFRESSRWELEFFDQRAPQASPRARESAGVAADL</sequence>
<evidence type="ECO:0000313" key="9">
    <source>
        <dbReference type="Proteomes" id="UP001500752"/>
    </source>
</evidence>
<evidence type="ECO:0000256" key="4">
    <source>
        <dbReference type="ARBA" id="ARBA00004769"/>
    </source>
</evidence>
<dbReference type="Proteomes" id="UP001500752">
    <property type="component" value="Unassembled WGS sequence"/>
</dbReference>
<protein>
    <recommendedName>
        <fullName evidence="10">Hydroxymethylpyrimidine kinase</fullName>
    </recommendedName>
</protein>
<name>A0ABP7CZ16_9MICC</name>
<evidence type="ECO:0000259" key="6">
    <source>
        <dbReference type="Pfam" id="PF03070"/>
    </source>
</evidence>